<gene>
    <name evidence="4" type="primary">PhoD-4</name>
</gene>
<dbReference type="InterPro" id="IPR018946">
    <property type="entry name" value="PhoD-like_MPP"/>
</dbReference>
<sequence length="573" mass="62740">MRQLIDCWAAATMARLPITLLLVATALVAAVANAAAPEAAADPAALVSRYADNLAYASPYSNLPDLALAPSDAALDHALRKRDAGAVTFDHGIASGDTLADAVILWTKVTSKDASVAVTYEVATTADFSAIIKSGAVLTSADIDYTVKVDVTGLSPATRYYYRFSANGVTSPVGTTKTLPAPGANLNSVKFAVVSCANMPHGLFHAYRNIAKRASEIDAVLMLGDAIYEYDLDGYQPVGGNMGPERDPIPAKVITTLADYRARHAQYKRDKDQQAMLALLPWLAIPDDHEFADNTWTNGSFKHSDAKDGPWAVRKLAAGRAYFEYMPIRPQAVGEMLKFWRKFQYGSFIDLAMLDTRSERTAPGGNGWTGKERPLRKMMGDDQEKWLHGTITNSTAHWVVLANQVIIAQMPEKIFEYEWSVTGDMWVGYPTTRDNLLRVLRDKKHPPILTLTGDFHSSIALDVYLDSEYDKSSGKGSLMVEFAGPSVTSSTPAQDSGFLNKLGAPVVKLFKKGAKYVDLYRHGYMLTTFTKEKVRNEYWYVRSIKSRDGDAELLGAAFESAHGSNRITSSYIA</sequence>
<dbReference type="AlphaFoldDB" id="A0A238HKY9"/>
<evidence type="ECO:0000256" key="1">
    <source>
        <dbReference type="SAM" id="SignalP"/>
    </source>
</evidence>
<dbReference type="PANTHER" id="PTHR43606:SF7">
    <property type="entry name" value="PHOSPHATASE, PUTATIVE (AFU_ORTHOLOGUE AFUA_6G08710)-RELATED"/>
    <property type="match status" value="1"/>
</dbReference>
<dbReference type="InterPro" id="IPR052900">
    <property type="entry name" value="Phospholipid_Metab_Enz"/>
</dbReference>
<evidence type="ECO:0000313" key="4">
    <source>
        <dbReference type="EMBL" id="SMQ44843.1"/>
    </source>
</evidence>
<evidence type="ECO:0000259" key="2">
    <source>
        <dbReference type="Pfam" id="PF09423"/>
    </source>
</evidence>
<dbReference type="InterPro" id="IPR032093">
    <property type="entry name" value="PhoD_N"/>
</dbReference>
<protein>
    <submittedName>
        <fullName evidence="4">Alkaline phosphatase D</fullName>
    </submittedName>
</protein>
<name>A0A238HKY9_BLAEM</name>
<dbReference type="InterPro" id="IPR029052">
    <property type="entry name" value="Metallo-depent_PP-like"/>
</dbReference>
<dbReference type="InterPro" id="IPR038607">
    <property type="entry name" value="PhoD-like_sf"/>
</dbReference>
<dbReference type="Pfam" id="PF16655">
    <property type="entry name" value="PhoD_N"/>
    <property type="match status" value="1"/>
</dbReference>
<feature type="signal peptide" evidence="1">
    <location>
        <begin position="1"/>
        <end position="34"/>
    </location>
</feature>
<proteinExistence type="predicted"/>
<reference evidence="4" key="1">
    <citation type="submission" date="2017-05" db="EMBL/GenBank/DDBJ databases">
        <authorList>
            <person name="Song R."/>
            <person name="Chenine A.L."/>
            <person name="Ruprecht R.M."/>
        </authorList>
    </citation>
    <scope>NUCLEOTIDE SEQUENCE</scope>
</reference>
<dbReference type="CDD" id="cd07389">
    <property type="entry name" value="MPP_PhoD"/>
    <property type="match status" value="1"/>
</dbReference>
<dbReference type="Gene3D" id="2.60.40.380">
    <property type="entry name" value="Purple acid phosphatase-like, N-terminal"/>
    <property type="match status" value="1"/>
</dbReference>
<feature type="chain" id="PRO_5013122243" evidence="1">
    <location>
        <begin position="35"/>
        <end position="573"/>
    </location>
</feature>
<dbReference type="Pfam" id="PF09423">
    <property type="entry name" value="PhoD"/>
    <property type="match status" value="1"/>
</dbReference>
<feature type="domain" description="Phospholipase D N-terminal" evidence="3">
    <location>
        <begin position="91"/>
        <end position="178"/>
    </location>
</feature>
<feature type="domain" description="PhoD-like phosphatase metallophosphatase" evidence="2">
    <location>
        <begin position="191"/>
        <end position="537"/>
    </location>
</feature>
<organism evidence="4">
    <name type="scientific">Blastocladiella emersonii</name>
    <name type="common">Aquatic fungus</name>
    <dbReference type="NCBI Taxonomy" id="4808"/>
    <lineage>
        <taxon>Eukaryota</taxon>
        <taxon>Fungi</taxon>
        <taxon>Fungi incertae sedis</taxon>
        <taxon>Blastocladiomycota</taxon>
        <taxon>Blastocladiomycetes</taxon>
        <taxon>Blastocladiales</taxon>
        <taxon>Blastocladiaceae</taxon>
        <taxon>Blastocladiella</taxon>
    </lineage>
</organism>
<dbReference type="SUPFAM" id="SSF56300">
    <property type="entry name" value="Metallo-dependent phosphatases"/>
    <property type="match status" value="1"/>
</dbReference>
<keyword evidence="1" id="KW-0732">Signal</keyword>
<dbReference type="EMBL" id="LT853623">
    <property type="protein sequence ID" value="SMQ44843.1"/>
    <property type="molecule type" value="Genomic_DNA"/>
</dbReference>
<dbReference type="PANTHER" id="PTHR43606">
    <property type="entry name" value="PHOSPHATASE, PUTATIVE (AFU_ORTHOLOGUE AFUA_6G08710)-RELATED"/>
    <property type="match status" value="1"/>
</dbReference>
<evidence type="ECO:0000259" key="3">
    <source>
        <dbReference type="Pfam" id="PF16655"/>
    </source>
</evidence>
<dbReference type="Gene3D" id="3.60.21.70">
    <property type="entry name" value="PhoD-like phosphatase"/>
    <property type="match status" value="1"/>
</dbReference>
<accession>A0A238HKY9</accession>